<dbReference type="Proteomes" id="UP000030300">
    <property type="component" value="Chromosome"/>
</dbReference>
<dbReference type="RefSeq" id="WP_038676465.1">
    <property type="nucleotide sequence ID" value="NZ_BJMC01000005.1"/>
</dbReference>
<comment type="similarity">
    <text evidence="1">Belongs to the AHA1 family.</text>
</comment>
<dbReference type="Pfam" id="PF08327">
    <property type="entry name" value="AHSA1"/>
    <property type="match status" value="1"/>
</dbReference>
<proteinExistence type="inferred from homology"/>
<gene>
    <name evidence="4" type="ORF">KR76_02795</name>
</gene>
<name>A0A0A1DHG3_NOCSI</name>
<dbReference type="GeneID" id="96607902"/>
<evidence type="ECO:0000256" key="2">
    <source>
        <dbReference type="SAM" id="MobiDB-lite"/>
    </source>
</evidence>
<feature type="domain" description="Activator of Hsp90 ATPase homologue 1/2-like C-terminal" evidence="3">
    <location>
        <begin position="45"/>
        <end position="159"/>
    </location>
</feature>
<evidence type="ECO:0000259" key="3">
    <source>
        <dbReference type="Pfam" id="PF08327"/>
    </source>
</evidence>
<dbReference type="STRING" id="2045.KR76_02795"/>
<dbReference type="EMBL" id="CP009896">
    <property type="protein sequence ID" value="AIY15953.1"/>
    <property type="molecule type" value="Genomic_DNA"/>
</dbReference>
<dbReference type="AlphaFoldDB" id="A0A0A1DHG3"/>
<accession>A0A0A1DHG3</accession>
<keyword evidence="5" id="KW-1185">Reference proteome</keyword>
<evidence type="ECO:0000313" key="5">
    <source>
        <dbReference type="Proteomes" id="UP000030300"/>
    </source>
</evidence>
<dbReference type="InterPro" id="IPR023393">
    <property type="entry name" value="START-like_dom_sf"/>
</dbReference>
<evidence type="ECO:0000313" key="4">
    <source>
        <dbReference type="EMBL" id="AIY15953.1"/>
    </source>
</evidence>
<dbReference type="SUPFAM" id="SSF55961">
    <property type="entry name" value="Bet v1-like"/>
    <property type="match status" value="1"/>
</dbReference>
<protein>
    <recommendedName>
        <fullName evidence="3">Activator of Hsp90 ATPase homologue 1/2-like C-terminal domain-containing protein</fullName>
    </recommendedName>
</protein>
<dbReference type="Gene3D" id="3.30.530.20">
    <property type="match status" value="1"/>
</dbReference>
<dbReference type="OrthoDB" id="8117292at2"/>
<dbReference type="eggNOG" id="COG3832">
    <property type="taxonomic scope" value="Bacteria"/>
</dbReference>
<feature type="compositionally biased region" description="Basic and acidic residues" evidence="2">
    <location>
        <begin position="20"/>
        <end position="30"/>
    </location>
</feature>
<dbReference type="KEGG" id="psim:KR76_02795"/>
<organism evidence="4 5">
    <name type="scientific">Nocardioides simplex</name>
    <name type="common">Arthrobacter simplex</name>
    <dbReference type="NCBI Taxonomy" id="2045"/>
    <lineage>
        <taxon>Bacteria</taxon>
        <taxon>Bacillati</taxon>
        <taxon>Actinomycetota</taxon>
        <taxon>Actinomycetes</taxon>
        <taxon>Propionibacteriales</taxon>
        <taxon>Nocardioidaceae</taxon>
        <taxon>Pimelobacter</taxon>
    </lineage>
</organism>
<dbReference type="InterPro" id="IPR013538">
    <property type="entry name" value="ASHA1/2-like_C"/>
</dbReference>
<sequence>MTTTSPPEPTGRLVPAPDADDNHNHNHDGPAYDLVLTRTLPGSLADAWASVTEPDRTARWFGRWEGVGAVGETIRIQLDFEEGTPWTEAQIAECAAPHRLRVVTVDDAGSWDLAIDLAPSEKGPDRTELRFVMHRVDPAAVGEVGPGWEYYLDQLLAALTGADLPDFGDYFPAQRAYYADQGAAV</sequence>
<evidence type="ECO:0000256" key="1">
    <source>
        <dbReference type="ARBA" id="ARBA00006817"/>
    </source>
</evidence>
<dbReference type="HOGENOM" id="CLU_108923_3_3_11"/>
<reference evidence="4 5" key="1">
    <citation type="journal article" date="2015" name="Genome Announc.">
        <title>Complete Genome Sequence of Steroid-Transforming Nocardioides simplex VKM Ac-2033D.</title>
        <authorList>
            <person name="Shtratnikova V.Y."/>
            <person name="Schelkunov M.I."/>
            <person name="Pekov Y.A."/>
            <person name="Fokina V.V."/>
            <person name="Logacheva M.D."/>
            <person name="Sokolov S.L."/>
            <person name="Bragin E.Y."/>
            <person name="Ashapkin V.V."/>
            <person name="Donova M.V."/>
        </authorList>
    </citation>
    <scope>NUCLEOTIDE SEQUENCE [LARGE SCALE GENOMIC DNA]</scope>
    <source>
        <strain evidence="4 5">VKM Ac-2033D</strain>
    </source>
</reference>
<feature type="region of interest" description="Disordered" evidence="2">
    <location>
        <begin position="1"/>
        <end position="30"/>
    </location>
</feature>